<dbReference type="PANTHER" id="PTHR40083">
    <property type="entry name" value="UPF0122 PROTEIN CBO2450/CLC_2298"/>
    <property type="match status" value="1"/>
</dbReference>
<protein>
    <recommendedName>
        <fullName evidence="3">UPF0122 protein H9945_10975</fullName>
    </recommendedName>
</protein>
<evidence type="ECO:0000256" key="2">
    <source>
        <dbReference type="ARBA" id="ARBA00024764"/>
    </source>
</evidence>
<evidence type="ECO:0000313" key="4">
    <source>
        <dbReference type="EMBL" id="HJB43007.1"/>
    </source>
</evidence>
<dbReference type="InterPro" id="IPR054831">
    <property type="entry name" value="UPF0122_fam_protein"/>
</dbReference>
<dbReference type="SUPFAM" id="SSF88659">
    <property type="entry name" value="Sigma3 and sigma4 domains of RNA polymerase sigma factors"/>
    <property type="match status" value="1"/>
</dbReference>
<comment type="caution">
    <text evidence="4">The sequence shown here is derived from an EMBL/GenBank/DDBJ whole genome shotgun (WGS) entry which is preliminary data.</text>
</comment>
<sequence length="125" mass="14236">MAPKSQKNLAFSVLLDYYGPVLTDKQRAILTEYYDQDLSLAEIAENYGISRQGVRDAIKHGEAALTQMEERLGYAKREAAQRADLDRLEQLVMEVRCCNTGLFTPVPQITRDTDEMLAILRRLNN</sequence>
<dbReference type="PANTHER" id="PTHR40083:SF1">
    <property type="entry name" value="UPF0122 PROTEIN YLXM"/>
    <property type="match status" value="1"/>
</dbReference>
<dbReference type="Pfam" id="PF04297">
    <property type="entry name" value="UPF0122"/>
    <property type="match status" value="1"/>
</dbReference>
<dbReference type="Proteomes" id="UP000886803">
    <property type="component" value="Unassembled WGS sequence"/>
</dbReference>
<keyword evidence="4" id="KW-0238">DNA-binding</keyword>
<gene>
    <name evidence="4" type="ORF">H9945_10975</name>
</gene>
<dbReference type="InterPro" id="IPR007394">
    <property type="entry name" value="UPF0122"/>
</dbReference>
<dbReference type="AlphaFoldDB" id="A0A9D2S3X9"/>
<dbReference type="NCBIfam" id="NF045758">
    <property type="entry name" value="YlxM"/>
    <property type="match status" value="1"/>
</dbReference>
<dbReference type="GO" id="GO:0003677">
    <property type="term" value="F:DNA binding"/>
    <property type="evidence" value="ECO:0007669"/>
    <property type="project" value="UniProtKB-KW"/>
</dbReference>
<dbReference type="HAMAP" id="MF_00245">
    <property type="entry name" value="UPF0122"/>
    <property type="match status" value="1"/>
</dbReference>
<evidence type="ECO:0000256" key="1">
    <source>
        <dbReference type="ARBA" id="ARBA00008720"/>
    </source>
</evidence>
<comment type="similarity">
    <text evidence="1 3">Belongs to the UPF0122 family.</text>
</comment>
<accession>A0A9D2S3X9</accession>
<dbReference type="InterPro" id="IPR013324">
    <property type="entry name" value="RNA_pol_sigma_r3/r4-like"/>
</dbReference>
<reference evidence="4" key="1">
    <citation type="journal article" date="2021" name="PeerJ">
        <title>Extensive microbial diversity within the chicken gut microbiome revealed by metagenomics and culture.</title>
        <authorList>
            <person name="Gilroy R."/>
            <person name="Ravi A."/>
            <person name="Getino M."/>
            <person name="Pursley I."/>
            <person name="Horton D.L."/>
            <person name="Alikhan N.F."/>
            <person name="Baker D."/>
            <person name="Gharbi K."/>
            <person name="Hall N."/>
            <person name="Watson M."/>
            <person name="Adriaenssens E.M."/>
            <person name="Foster-Nyarko E."/>
            <person name="Jarju S."/>
            <person name="Secka A."/>
            <person name="Antonio M."/>
            <person name="Oren A."/>
            <person name="Chaudhuri R.R."/>
            <person name="La Ragione R."/>
            <person name="Hildebrand F."/>
            <person name="Pallen M.J."/>
        </authorList>
    </citation>
    <scope>NUCLEOTIDE SEQUENCE</scope>
    <source>
        <strain evidence="4">ChiBcec8-13705</strain>
    </source>
</reference>
<organism evidence="4 5">
    <name type="scientific">Candidatus Gemmiger avicola</name>
    <dbReference type="NCBI Taxonomy" id="2838605"/>
    <lineage>
        <taxon>Bacteria</taxon>
        <taxon>Bacillati</taxon>
        <taxon>Bacillota</taxon>
        <taxon>Clostridia</taxon>
        <taxon>Eubacteriales</taxon>
        <taxon>Gemmiger</taxon>
    </lineage>
</organism>
<comment type="function">
    <text evidence="2 3">Might take part in the signal recognition particle (SRP) pathway. This is inferred from the conservation of its genetic proximity to ftsY/ffh. May be a regulatory protein.</text>
</comment>
<evidence type="ECO:0000256" key="3">
    <source>
        <dbReference type="HAMAP-Rule" id="MF_00245"/>
    </source>
</evidence>
<proteinExistence type="inferred from homology"/>
<evidence type="ECO:0000313" key="5">
    <source>
        <dbReference type="Proteomes" id="UP000886803"/>
    </source>
</evidence>
<name>A0A9D2S3X9_9FIRM</name>
<dbReference type="Gene3D" id="1.10.10.10">
    <property type="entry name" value="Winged helix-like DNA-binding domain superfamily/Winged helix DNA-binding domain"/>
    <property type="match status" value="1"/>
</dbReference>
<dbReference type="InterPro" id="IPR036388">
    <property type="entry name" value="WH-like_DNA-bd_sf"/>
</dbReference>
<dbReference type="EMBL" id="DWYG01000185">
    <property type="protein sequence ID" value="HJB43007.1"/>
    <property type="molecule type" value="Genomic_DNA"/>
</dbReference>
<reference evidence="4" key="2">
    <citation type="submission" date="2021-04" db="EMBL/GenBank/DDBJ databases">
        <authorList>
            <person name="Gilroy R."/>
        </authorList>
    </citation>
    <scope>NUCLEOTIDE SEQUENCE</scope>
    <source>
        <strain evidence="4">ChiBcec8-13705</strain>
    </source>
</reference>